<dbReference type="SMART" id="SM00504">
    <property type="entry name" value="Ubox"/>
    <property type="match status" value="1"/>
</dbReference>
<dbReference type="Gene3D" id="3.30.40.10">
    <property type="entry name" value="Zinc/RING finger domain, C3HC4 (zinc finger)"/>
    <property type="match status" value="1"/>
</dbReference>
<dbReference type="AlphaFoldDB" id="A0A830HC46"/>
<dbReference type="InterPro" id="IPR030381">
    <property type="entry name" value="G_DYNAMIN_dom"/>
</dbReference>
<dbReference type="InterPro" id="IPR022617">
    <property type="entry name" value="Rad60/SUMO-like_dom"/>
</dbReference>
<dbReference type="InterPro" id="IPR027417">
    <property type="entry name" value="P-loop_NTPase"/>
</dbReference>
<feature type="domain" description="Dynamin-type G" evidence="2">
    <location>
        <begin position="189"/>
        <end position="504"/>
    </location>
</feature>
<evidence type="ECO:0000313" key="3">
    <source>
        <dbReference type="EMBL" id="GHP03480.1"/>
    </source>
</evidence>
<dbReference type="GO" id="GO:0005737">
    <property type="term" value="C:cytoplasm"/>
    <property type="evidence" value="ECO:0007669"/>
    <property type="project" value="TreeGrafter"/>
</dbReference>
<proteinExistence type="predicted"/>
<accession>A0A830HC46</accession>
<dbReference type="UniPathway" id="UPA00143"/>
<dbReference type="PROSITE" id="PS51718">
    <property type="entry name" value="G_DYNAMIN_2"/>
    <property type="match status" value="1"/>
</dbReference>
<sequence length="982" mass="109947">MPNTNAHLRTFASGILNALEQGWNDVATEYPELADFVCPLSGRLMTREPVLASDGHTYEREAVEAWIAEHDSEGAGSAPSPVRPNVNISLESLTPNVKRSKAIQQLILTRDEAQTTPNSTHQAMLEWDPHGEQPTETPRSVTFTAPRPQTPISNPQEAEAANADLAVALSRIFTVLDPLRELLAEVLEGWQPPQIVVIGDESAGKSTVLEQLAMLPVFPRNRRFCTRLAIHMRLRRSTTGESVAKLSVHDAITMRPCSEQETIPLARGFEYVQAKMDELIEEVKAESPEDTIGILSNRAIVLEIQHCAVPSIDLIDLPGLTQHPKEKAEITKKIVEQQVRHDQSTGGHAMYLAIVPASGDVRPNTNSAMAFVEMEDLKDRTFGVFTKCDQISESDIIRCLITGEDTPSGDSPADFGAVHLEKGWVASMLKVPQSRFSNTADAQRYYEAHPMERLYEQKRQETLFFSSGDNDDFKDLHERCSAGIGALVLRLEKEYSKYLSTTWKIQALKRVISAYDEKEFQLNLLGLEDPNEDNVRKAAVAEVERRLGCMIDELYTDFFNTFVEEKVMQKLTSIQGIQEQAQVSTHELKSFLANMRTEMLAIVDDALASYMSYWMDSLEEALTAETKVVVNNAETSTINIVTSFWSRTLDLFKMPMRRRQVYTEVKKAPPFHLAGYPTFVEGILANQRQLFEDAHAAISEKICGVIEEAMDKGTPFLMVDYNRDDGEFLISALSSSSSKSRGVLKTGDRVCLTHDYQRHGDASGGPLKPGDVGEIGKNVFLEKSSDDMSRHESQPYLVNYNGRQWWYRPEALQHVRTILLSKVMEIFAIHTPPPTVIRAQHDGVAIGVVNRDVAAKRRELQNDLVKVKRAQDGICDAFGVSDYEIFKLSSELDLGESCARSDFLFLKVKGQDGRELFGYRTTPSSKMCELFAFVRGAYASKKSIEQRSVEFLFDGNRIKDDDTPMSLGLKNDDEVDVMVISP</sequence>
<dbReference type="Gene3D" id="3.40.50.300">
    <property type="entry name" value="P-loop containing nucleotide triphosphate hydrolases"/>
    <property type="match status" value="1"/>
</dbReference>
<organism evidence="3 4">
    <name type="scientific">Pycnococcus provasolii</name>
    <dbReference type="NCBI Taxonomy" id="41880"/>
    <lineage>
        <taxon>Eukaryota</taxon>
        <taxon>Viridiplantae</taxon>
        <taxon>Chlorophyta</taxon>
        <taxon>Pseudoscourfieldiophyceae</taxon>
        <taxon>Pseudoscourfieldiales</taxon>
        <taxon>Pycnococcaceae</taxon>
        <taxon>Pycnococcus</taxon>
    </lineage>
</organism>
<dbReference type="SUPFAM" id="SSF52540">
    <property type="entry name" value="P-loop containing nucleoside triphosphate hydrolases"/>
    <property type="match status" value="1"/>
</dbReference>
<comment type="caution">
    <text evidence="3">The sequence shown here is derived from an EMBL/GenBank/DDBJ whole genome shotgun (WGS) entry which is preliminary data.</text>
</comment>
<reference evidence="3" key="1">
    <citation type="submission" date="2020-10" db="EMBL/GenBank/DDBJ databases">
        <title>Unveiling of a novel bifunctional photoreceptor, Dualchrome1, isolated from a cosmopolitan green alga.</title>
        <authorList>
            <person name="Suzuki S."/>
            <person name="Kawachi M."/>
        </authorList>
    </citation>
    <scope>NUCLEOTIDE SEQUENCE</scope>
    <source>
        <strain evidence="3">NIES 2893</strain>
    </source>
</reference>
<dbReference type="Pfam" id="PF11976">
    <property type="entry name" value="Rad60-SLD"/>
    <property type="match status" value="1"/>
</dbReference>
<dbReference type="InterPro" id="IPR001401">
    <property type="entry name" value="Dynamin_GTPase"/>
</dbReference>
<dbReference type="InterPro" id="IPR022812">
    <property type="entry name" value="Dynamin"/>
</dbReference>
<dbReference type="SUPFAM" id="SSF57850">
    <property type="entry name" value="RING/U-box"/>
    <property type="match status" value="1"/>
</dbReference>
<dbReference type="EMBL" id="BNJQ01000005">
    <property type="protein sequence ID" value="GHP03480.1"/>
    <property type="molecule type" value="Genomic_DNA"/>
</dbReference>
<evidence type="ECO:0000259" key="2">
    <source>
        <dbReference type="PROSITE" id="PS51718"/>
    </source>
</evidence>
<dbReference type="CDD" id="cd16655">
    <property type="entry name" value="RING-Ubox_WDSUB1-like"/>
    <property type="match status" value="1"/>
</dbReference>
<dbReference type="InterPro" id="IPR029071">
    <property type="entry name" value="Ubiquitin-like_domsf"/>
</dbReference>
<dbReference type="Pfam" id="PF04564">
    <property type="entry name" value="U-box"/>
    <property type="match status" value="1"/>
</dbReference>
<dbReference type="Pfam" id="PF00350">
    <property type="entry name" value="Dynamin_N"/>
    <property type="match status" value="1"/>
</dbReference>
<dbReference type="GO" id="GO:0003924">
    <property type="term" value="F:GTPase activity"/>
    <property type="evidence" value="ECO:0007669"/>
    <property type="project" value="InterPro"/>
</dbReference>
<dbReference type="PANTHER" id="PTHR11566:SF173">
    <property type="entry name" value="DYNAMIN-RELATED PROTEIN 4C"/>
    <property type="match status" value="1"/>
</dbReference>
<dbReference type="Gene3D" id="3.10.20.90">
    <property type="entry name" value="Phosphatidylinositol 3-kinase Catalytic Subunit, Chain A, domain 1"/>
    <property type="match status" value="1"/>
</dbReference>
<dbReference type="PRINTS" id="PR00195">
    <property type="entry name" value="DYNAMIN"/>
</dbReference>
<evidence type="ECO:0000259" key="1">
    <source>
        <dbReference type="PROSITE" id="PS50053"/>
    </source>
</evidence>
<dbReference type="InterPro" id="IPR045063">
    <property type="entry name" value="Dynamin_N"/>
</dbReference>
<protein>
    <recommendedName>
        <fullName evidence="5">Ubiquitin-like domain-containing protein</fullName>
    </recommendedName>
</protein>
<dbReference type="GO" id="GO:0016020">
    <property type="term" value="C:membrane"/>
    <property type="evidence" value="ECO:0007669"/>
    <property type="project" value="TreeGrafter"/>
</dbReference>
<dbReference type="InterPro" id="IPR013083">
    <property type="entry name" value="Znf_RING/FYVE/PHD"/>
</dbReference>
<dbReference type="OrthoDB" id="442921at2759"/>
<dbReference type="GO" id="GO:0004842">
    <property type="term" value="F:ubiquitin-protein transferase activity"/>
    <property type="evidence" value="ECO:0007669"/>
    <property type="project" value="InterPro"/>
</dbReference>
<dbReference type="SUPFAM" id="SSF54236">
    <property type="entry name" value="Ubiquitin-like"/>
    <property type="match status" value="1"/>
</dbReference>
<dbReference type="GO" id="GO:0016567">
    <property type="term" value="P:protein ubiquitination"/>
    <property type="evidence" value="ECO:0007669"/>
    <property type="project" value="UniProtKB-UniPathway"/>
</dbReference>
<gene>
    <name evidence="3" type="ORF">PPROV_000223500</name>
</gene>
<evidence type="ECO:0008006" key="5">
    <source>
        <dbReference type="Google" id="ProtNLM"/>
    </source>
</evidence>
<dbReference type="InterPro" id="IPR000626">
    <property type="entry name" value="Ubiquitin-like_dom"/>
</dbReference>
<dbReference type="PANTHER" id="PTHR11566">
    <property type="entry name" value="DYNAMIN"/>
    <property type="match status" value="1"/>
</dbReference>
<dbReference type="InterPro" id="IPR003613">
    <property type="entry name" value="Ubox_domain"/>
</dbReference>
<keyword evidence="4" id="KW-1185">Reference proteome</keyword>
<feature type="domain" description="Ubiquitin-like" evidence="1">
    <location>
        <begin position="904"/>
        <end position="982"/>
    </location>
</feature>
<dbReference type="GO" id="GO:0005874">
    <property type="term" value="C:microtubule"/>
    <property type="evidence" value="ECO:0007669"/>
    <property type="project" value="TreeGrafter"/>
</dbReference>
<dbReference type="Proteomes" id="UP000660262">
    <property type="component" value="Unassembled WGS sequence"/>
</dbReference>
<name>A0A830HC46_9CHLO</name>
<evidence type="ECO:0000313" key="4">
    <source>
        <dbReference type="Proteomes" id="UP000660262"/>
    </source>
</evidence>
<dbReference type="SMART" id="SM00053">
    <property type="entry name" value="DYNc"/>
    <property type="match status" value="1"/>
</dbReference>
<dbReference type="PROSITE" id="PS50053">
    <property type="entry name" value="UBIQUITIN_2"/>
    <property type="match status" value="1"/>
</dbReference>
<dbReference type="GO" id="GO:0005525">
    <property type="term" value="F:GTP binding"/>
    <property type="evidence" value="ECO:0007669"/>
    <property type="project" value="InterPro"/>
</dbReference>
<dbReference type="GO" id="GO:0008017">
    <property type="term" value="F:microtubule binding"/>
    <property type="evidence" value="ECO:0007669"/>
    <property type="project" value="TreeGrafter"/>
</dbReference>